<comment type="caution">
    <text evidence="1">The sequence shown here is derived from an EMBL/GenBank/DDBJ whole genome shotgun (WGS) entry which is preliminary data.</text>
</comment>
<evidence type="ECO:0000313" key="2">
    <source>
        <dbReference type="Proteomes" id="UP001595872"/>
    </source>
</evidence>
<gene>
    <name evidence="1" type="ORF">ACFPCY_14645</name>
</gene>
<reference evidence="2" key="1">
    <citation type="journal article" date="2019" name="Int. J. Syst. Evol. Microbiol.">
        <title>The Global Catalogue of Microorganisms (GCM) 10K type strain sequencing project: providing services to taxonomists for standard genome sequencing and annotation.</title>
        <authorList>
            <consortium name="The Broad Institute Genomics Platform"/>
            <consortium name="The Broad Institute Genome Sequencing Center for Infectious Disease"/>
            <person name="Wu L."/>
            <person name="Ma J."/>
        </authorList>
    </citation>
    <scope>NUCLEOTIDE SEQUENCE [LARGE SCALE GENOMIC DNA]</scope>
    <source>
        <strain evidence="2">KLKA75</strain>
    </source>
</reference>
<name>A0ABV9TYJ9_9ACTN</name>
<keyword evidence="2" id="KW-1185">Reference proteome</keyword>
<dbReference type="RefSeq" id="WP_378255339.1">
    <property type="nucleotide sequence ID" value="NZ_JBHSIT010000004.1"/>
</dbReference>
<sequence>MGDVVGVAVVLGVLDEEGFDEEGDEVLLPLGLGLWPPPVRPDVPDGPVTGVRSPGRIWPRGTCLGRGAGGFAFL</sequence>
<protein>
    <submittedName>
        <fullName evidence="1">Uncharacterized protein</fullName>
    </submittedName>
</protein>
<organism evidence="1 2">
    <name type="scientific">Actinomadura gamaensis</name>
    <dbReference type="NCBI Taxonomy" id="1763541"/>
    <lineage>
        <taxon>Bacteria</taxon>
        <taxon>Bacillati</taxon>
        <taxon>Actinomycetota</taxon>
        <taxon>Actinomycetes</taxon>
        <taxon>Streptosporangiales</taxon>
        <taxon>Thermomonosporaceae</taxon>
        <taxon>Actinomadura</taxon>
    </lineage>
</organism>
<dbReference type="Proteomes" id="UP001595872">
    <property type="component" value="Unassembled WGS sequence"/>
</dbReference>
<proteinExistence type="predicted"/>
<dbReference type="EMBL" id="JBHSIT010000004">
    <property type="protein sequence ID" value="MFC4908564.1"/>
    <property type="molecule type" value="Genomic_DNA"/>
</dbReference>
<evidence type="ECO:0000313" key="1">
    <source>
        <dbReference type="EMBL" id="MFC4908564.1"/>
    </source>
</evidence>
<accession>A0ABV9TYJ9</accession>